<comment type="caution">
    <text evidence="1">The sequence shown here is derived from an EMBL/GenBank/DDBJ whole genome shotgun (WGS) entry which is preliminary data.</text>
</comment>
<protein>
    <submittedName>
        <fullName evidence="1">Uncharacterized protein</fullName>
    </submittedName>
</protein>
<accession>A0A2P8E8G8</accession>
<name>A0A2P8E8G8_9BACT</name>
<proteinExistence type="predicted"/>
<sequence>MKTFQEQNIILPKKGVVQMVQLLSSAGFQGQILVVPETKNLVLKSHRCDFLMEVTLFE</sequence>
<dbReference type="EMBL" id="PYGF01000003">
    <property type="protein sequence ID" value="PSL05697.1"/>
    <property type="molecule type" value="Genomic_DNA"/>
</dbReference>
<reference evidence="1 2" key="1">
    <citation type="submission" date="2018-03" db="EMBL/GenBank/DDBJ databases">
        <title>Genomic Encyclopedia of Archaeal and Bacterial Type Strains, Phase II (KMG-II): from individual species to whole genera.</title>
        <authorList>
            <person name="Goeker M."/>
        </authorList>
    </citation>
    <scope>NUCLEOTIDE SEQUENCE [LARGE SCALE GENOMIC DNA]</scope>
    <source>
        <strain evidence="1 2">DSM 28057</strain>
    </source>
</reference>
<keyword evidence="2" id="KW-1185">Reference proteome</keyword>
<dbReference type="Proteomes" id="UP000240708">
    <property type="component" value="Unassembled WGS sequence"/>
</dbReference>
<organism evidence="1 2">
    <name type="scientific">Cecembia rubra</name>
    <dbReference type="NCBI Taxonomy" id="1485585"/>
    <lineage>
        <taxon>Bacteria</taxon>
        <taxon>Pseudomonadati</taxon>
        <taxon>Bacteroidota</taxon>
        <taxon>Cytophagia</taxon>
        <taxon>Cytophagales</taxon>
        <taxon>Cyclobacteriaceae</taxon>
        <taxon>Cecembia</taxon>
    </lineage>
</organism>
<gene>
    <name evidence="1" type="ORF">CLV48_103212</name>
</gene>
<evidence type="ECO:0000313" key="2">
    <source>
        <dbReference type="Proteomes" id="UP000240708"/>
    </source>
</evidence>
<evidence type="ECO:0000313" key="1">
    <source>
        <dbReference type="EMBL" id="PSL05697.1"/>
    </source>
</evidence>
<dbReference type="AlphaFoldDB" id="A0A2P8E8G8"/>